<keyword evidence="1" id="KW-0880">Kelch repeat</keyword>
<keyword evidence="6" id="KW-1185">Reference proteome</keyword>
<accession>A0A3Q3L988</accession>
<dbReference type="InterPro" id="IPR011043">
    <property type="entry name" value="Gal_Oxase/kelch_b-propeller"/>
</dbReference>
<dbReference type="InterPro" id="IPR015915">
    <property type="entry name" value="Kelch-typ_b-propeller"/>
</dbReference>
<name>A0A3Q3L988_9LABR</name>
<dbReference type="InParanoid" id="A0A3Q3L988"/>
<evidence type="ECO:0000256" key="3">
    <source>
        <dbReference type="ARBA" id="ARBA00037224"/>
    </source>
</evidence>
<dbReference type="PANTHER" id="PTHR46647:SF1">
    <property type="entry name" value="RAB9 EFFECTOR PROTEIN WITH KELCH MOTIFS"/>
    <property type="match status" value="1"/>
</dbReference>
<organism evidence="5 6">
    <name type="scientific">Labrus bergylta</name>
    <name type="common">ballan wrasse</name>
    <dbReference type="NCBI Taxonomy" id="56723"/>
    <lineage>
        <taxon>Eukaryota</taxon>
        <taxon>Metazoa</taxon>
        <taxon>Chordata</taxon>
        <taxon>Craniata</taxon>
        <taxon>Vertebrata</taxon>
        <taxon>Euteleostomi</taxon>
        <taxon>Actinopterygii</taxon>
        <taxon>Neopterygii</taxon>
        <taxon>Teleostei</taxon>
        <taxon>Neoteleostei</taxon>
        <taxon>Acanthomorphata</taxon>
        <taxon>Eupercaria</taxon>
        <taxon>Labriformes</taxon>
        <taxon>Labridae</taxon>
        <taxon>Labrus</taxon>
    </lineage>
</organism>
<dbReference type="Gene3D" id="2.120.10.80">
    <property type="entry name" value="Kelch-type beta propeller"/>
    <property type="match status" value="1"/>
</dbReference>
<dbReference type="STRING" id="56723.ENSLBEP00000005595"/>
<dbReference type="InterPro" id="IPR052124">
    <property type="entry name" value="Rab9_kelch_effector"/>
</dbReference>
<dbReference type="Pfam" id="PF24681">
    <property type="entry name" value="Kelch_KLHDC2_KLHL20_DRC7"/>
    <property type="match status" value="1"/>
</dbReference>
<dbReference type="Proteomes" id="UP000261660">
    <property type="component" value="Unplaced"/>
</dbReference>
<dbReference type="AlphaFoldDB" id="A0A3Q3L988"/>
<evidence type="ECO:0000256" key="1">
    <source>
        <dbReference type="ARBA" id="ARBA00022441"/>
    </source>
</evidence>
<sequence length="220" mass="24456">LPESTFFGVFFLSLTPPDNHEWDIPEWEGLDSRYEHCCFVPESCPQSLWVFGGAQQSGNRNCIQNVQLTVISVYVNFGALCGQNSTSYFTCLLFKEIMKWEKVQVKGDIPPGVAAHSAVALGKNIYIFGVMTAEGATNSMYRFNTDKSRWVLMKFEGDMPPNRLDHSMCLLPWTVHAEGNGDKEQADCPTASETIHLAFVFGGMDTQGVLHNDCVVTVVS</sequence>
<dbReference type="PANTHER" id="PTHR46647">
    <property type="entry name" value="RAB9 EFFECTOR PROTEIN WITH KELCH MOTIFS"/>
    <property type="match status" value="1"/>
</dbReference>
<keyword evidence="2" id="KW-0677">Repeat</keyword>
<evidence type="ECO:0000313" key="6">
    <source>
        <dbReference type="Proteomes" id="UP000261660"/>
    </source>
</evidence>
<reference evidence="5" key="1">
    <citation type="submission" date="2025-08" db="UniProtKB">
        <authorList>
            <consortium name="Ensembl"/>
        </authorList>
    </citation>
    <scope>IDENTIFICATION</scope>
</reference>
<dbReference type="GeneTree" id="ENSGT00940000158763"/>
<evidence type="ECO:0000313" key="5">
    <source>
        <dbReference type="Ensembl" id="ENSLBEP00000005595.1"/>
    </source>
</evidence>
<dbReference type="Ensembl" id="ENSLBET00000005887.1">
    <property type="protein sequence ID" value="ENSLBEP00000005595.1"/>
    <property type="gene ID" value="ENSLBEG00000004308.1"/>
</dbReference>
<dbReference type="FunCoup" id="A0A3Q3L988">
    <property type="interactions" value="796"/>
</dbReference>
<comment type="function">
    <text evidence="3">Rab9 effector required for endosome to trans-Golgi network (TGN) transport.</text>
</comment>
<evidence type="ECO:0000256" key="4">
    <source>
        <dbReference type="ARBA" id="ARBA00039295"/>
    </source>
</evidence>
<protein>
    <recommendedName>
        <fullName evidence="4">Rab9 effector protein with kelch motifs</fullName>
    </recommendedName>
</protein>
<evidence type="ECO:0000256" key="2">
    <source>
        <dbReference type="ARBA" id="ARBA00022737"/>
    </source>
</evidence>
<reference evidence="5" key="2">
    <citation type="submission" date="2025-09" db="UniProtKB">
        <authorList>
            <consortium name="Ensembl"/>
        </authorList>
    </citation>
    <scope>IDENTIFICATION</scope>
</reference>
<proteinExistence type="predicted"/>
<dbReference type="SUPFAM" id="SSF50965">
    <property type="entry name" value="Galactose oxidase, central domain"/>
    <property type="match status" value="1"/>
</dbReference>